<evidence type="ECO:0000313" key="3">
    <source>
        <dbReference type="Proteomes" id="UP001515480"/>
    </source>
</evidence>
<organism evidence="2 3">
    <name type="scientific">Prymnesium parvum</name>
    <name type="common">Toxic golden alga</name>
    <dbReference type="NCBI Taxonomy" id="97485"/>
    <lineage>
        <taxon>Eukaryota</taxon>
        <taxon>Haptista</taxon>
        <taxon>Haptophyta</taxon>
        <taxon>Prymnesiophyceae</taxon>
        <taxon>Prymnesiales</taxon>
        <taxon>Prymnesiaceae</taxon>
        <taxon>Prymnesium</taxon>
    </lineage>
</organism>
<sequence>MSANATLSNAAVEAPNTNTGRIDTLHISHGGEQAPATSAAVVGASPNVGKGQGTQKTPQRAPQANWLEGLVRSIQGRGAGKGQDGGSSGQPPPPSYKFAVGRRRRRRRRGGRG</sequence>
<proteinExistence type="predicted"/>
<feature type="compositionally biased region" description="Gly residues" evidence="1">
    <location>
        <begin position="77"/>
        <end position="88"/>
    </location>
</feature>
<feature type="compositionally biased region" description="Polar residues" evidence="1">
    <location>
        <begin position="53"/>
        <end position="62"/>
    </location>
</feature>
<feature type="compositionally biased region" description="Basic residues" evidence="1">
    <location>
        <begin position="100"/>
        <end position="113"/>
    </location>
</feature>
<keyword evidence="3" id="KW-1185">Reference proteome</keyword>
<dbReference type="EMBL" id="JBGBPQ010000021">
    <property type="protein sequence ID" value="KAL1503580.1"/>
    <property type="molecule type" value="Genomic_DNA"/>
</dbReference>
<evidence type="ECO:0000256" key="1">
    <source>
        <dbReference type="SAM" id="MobiDB-lite"/>
    </source>
</evidence>
<dbReference type="AlphaFoldDB" id="A0AB34INN6"/>
<accession>A0AB34INN6</accession>
<dbReference type="Proteomes" id="UP001515480">
    <property type="component" value="Unassembled WGS sequence"/>
</dbReference>
<name>A0AB34INN6_PRYPA</name>
<feature type="compositionally biased region" description="Polar residues" evidence="1">
    <location>
        <begin position="1"/>
        <end position="21"/>
    </location>
</feature>
<protein>
    <submittedName>
        <fullName evidence="2">Uncharacterized protein</fullName>
    </submittedName>
</protein>
<evidence type="ECO:0000313" key="2">
    <source>
        <dbReference type="EMBL" id="KAL1503580.1"/>
    </source>
</evidence>
<gene>
    <name evidence="2" type="ORF">AB1Y20_012058</name>
</gene>
<feature type="region of interest" description="Disordered" evidence="1">
    <location>
        <begin position="1"/>
        <end position="113"/>
    </location>
</feature>
<comment type="caution">
    <text evidence="2">The sequence shown here is derived from an EMBL/GenBank/DDBJ whole genome shotgun (WGS) entry which is preliminary data.</text>
</comment>
<reference evidence="2 3" key="1">
    <citation type="journal article" date="2024" name="Science">
        <title>Giant polyketide synthase enzymes in the biosynthesis of giant marine polyether toxins.</title>
        <authorList>
            <person name="Fallon T.R."/>
            <person name="Shende V.V."/>
            <person name="Wierzbicki I.H."/>
            <person name="Pendleton A.L."/>
            <person name="Watervoot N.F."/>
            <person name="Auber R.P."/>
            <person name="Gonzalez D.J."/>
            <person name="Wisecaver J.H."/>
            <person name="Moore B.S."/>
        </authorList>
    </citation>
    <scope>NUCLEOTIDE SEQUENCE [LARGE SCALE GENOMIC DNA]</scope>
    <source>
        <strain evidence="2 3">12B1</strain>
    </source>
</reference>